<evidence type="ECO:0000256" key="3">
    <source>
        <dbReference type="ARBA" id="ARBA00022801"/>
    </source>
</evidence>
<dbReference type="SUPFAM" id="SSF81296">
    <property type="entry name" value="E set domains"/>
    <property type="match status" value="1"/>
</dbReference>
<dbReference type="SMART" id="SM00973">
    <property type="entry name" value="Sec63"/>
    <property type="match status" value="2"/>
</dbReference>
<dbReference type="Pfam" id="PF23445">
    <property type="entry name" value="WHD_SNRNP200"/>
    <property type="match status" value="2"/>
</dbReference>
<protein>
    <submittedName>
        <fullName evidence="10">Uncharacterized protein</fullName>
    </submittedName>
</protein>
<dbReference type="InterPro" id="IPR004179">
    <property type="entry name" value="Sec63-dom"/>
</dbReference>
<feature type="domain" description="Helicase C-terminal" evidence="9">
    <location>
        <begin position="718"/>
        <end position="936"/>
    </location>
</feature>
<dbReference type="FunFam" id="1.10.3380.10:FF:000001">
    <property type="entry name" value="U5 small nuclear ribonucleoprotein helicase"/>
    <property type="match status" value="1"/>
</dbReference>
<dbReference type="InterPro" id="IPR011545">
    <property type="entry name" value="DEAD/DEAH_box_helicase_dom"/>
</dbReference>
<dbReference type="PROSITE" id="PS51192">
    <property type="entry name" value="HELICASE_ATP_BIND_1"/>
    <property type="match status" value="2"/>
</dbReference>
<dbReference type="FunFam" id="1.10.10.10:FF:000012">
    <property type="entry name" value="U5 small nuclear ribonucleoprotein helicase"/>
    <property type="match status" value="1"/>
</dbReference>
<dbReference type="FunFam" id="2.60.40.150:FF:000004">
    <property type="entry name" value="RNA helicase, activating signal cointegrator 1"/>
    <property type="match status" value="1"/>
</dbReference>
<feature type="region of interest" description="Disordered" evidence="7">
    <location>
        <begin position="236"/>
        <end position="272"/>
    </location>
</feature>
<feature type="domain" description="Helicase C-terminal" evidence="9">
    <location>
        <begin position="1591"/>
        <end position="1760"/>
    </location>
</feature>
<dbReference type="FunFam" id="1.10.3380.10:FF:000002">
    <property type="entry name" value="Activating signal cointegrator 1 complex subunit 3"/>
    <property type="match status" value="1"/>
</dbReference>
<accession>A0AAW1PKD3</accession>
<dbReference type="InterPro" id="IPR036390">
    <property type="entry name" value="WH_DNA-bd_sf"/>
</dbReference>
<dbReference type="GO" id="GO:0005634">
    <property type="term" value="C:nucleus"/>
    <property type="evidence" value="ECO:0007669"/>
    <property type="project" value="TreeGrafter"/>
</dbReference>
<dbReference type="InterPro" id="IPR001650">
    <property type="entry name" value="Helicase_C-like"/>
</dbReference>
<feature type="domain" description="Helicase ATP-binding" evidence="8">
    <location>
        <begin position="1355"/>
        <end position="1534"/>
    </location>
</feature>
<dbReference type="Pfam" id="PF00271">
    <property type="entry name" value="Helicase_C"/>
    <property type="match status" value="2"/>
</dbReference>
<dbReference type="CDD" id="cd18795">
    <property type="entry name" value="SF2_C_Ski2"/>
    <property type="match status" value="1"/>
</dbReference>
<gene>
    <name evidence="10" type="ORF">WJX73_010826</name>
</gene>
<dbReference type="InterPro" id="IPR014756">
    <property type="entry name" value="Ig_E-set"/>
</dbReference>
<keyword evidence="1" id="KW-0677">Repeat</keyword>
<feature type="region of interest" description="Disordered" evidence="7">
    <location>
        <begin position="1"/>
        <end position="97"/>
    </location>
</feature>
<evidence type="ECO:0000259" key="9">
    <source>
        <dbReference type="PROSITE" id="PS51194"/>
    </source>
</evidence>
<dbReference type="GO" id="GO:0032991">
    <property type="term" value="C:protein-containing complex"/>
    <property type="evidence" value="ECO:0007669"/>
    <property type="project" value="UniProtKB-ARBA"/>
</dbReference>
<dbReference type="Gene3D" id="1.10.150.20">
    <property type="entry name" value="5' to 3' exonuclease, C-terminal subdomain"/>
    <property type="match status" value="2"/>
</dbReference>
<evidence type="ECO:0000256" key="1">
    <source>
        <dbReference type="ARBA" id="ARBA00022737"/>
    </source>
</evidence>
<dbReference type="FunFam" id="1.10.10.10:FF:000024">
    <property type="entry name" value="U5 small nuclear ribonucleoprotein helicase"/>
    <property type="match status" value="1"/>
</dbReference>
<name>A0AAW1PKD3_9CHLO</name>
<dbReference type="Proteomes" id="UP001465755">
    <property type="component" value="Unassembled WGS sequence"/>
</dbReference>
<dbReference type="FunFam" id="3.40.50.300:FF:000062">
    <property type="entry name" value="U5 small nuclear ribonucleoprotein helicase"/>
    <property type="match status" value="1"/>
</dbReference>
<comment type="function">
    <text evidence="6">RNA helicase that plays an essential role in pre-mRNA splicing as component of the U5 snRNP and U4/U6-U5 tri-snRNP complexes. Involved in spliceosome assembly, activation and disassembly.</text>
</comment>
<keyword evidence="2" id="KW-0547">Nucleotide-binding</keyword>
<dbReference type="InterPro" id="IPR014001">
    <property type="entry name" value="Helicase_ATP-bd"/>
</dbReference>
<feature type="compositionally biased region" description="Polar residues" evidence="7">
    <location>
        <begin position="2175"/>
        <end position="2184"/>
    </location>
</feature>
<dbReference type="PIRSF" id="PIRSF039073">
    <property type="entry name" value="BRR2"/>
    <property type="match status" value="1"/>
</dbReference>
<dbReference type="SMART" id="SM00487">
    <property type="entry name" value="DEXDc"/>
    <property type="match status" value="2"/>
</dbReference>
<feature type="compositionally biased region" description="Basic and acidic residues" evidence="7">
    <location>
        <begin position="82"/>
        <end position="93"/>
    </location>
</feature>
<evidence type="ECO:0000313" key="11">
    <source>
        <dbReference type="Proteomes" id="UP001465755"/>
    </source>
</evidence>
<dbReference type="GO" id="GO:0005524">
    <property type="term" value="F:ATP binding"/>
    <property type="evidence" value="ECO:0007669"/>
    <property type="project" value="UniProtKB-KW"/>
</dbReference>
<dbReference type="EMBL" id="JALJOQ010000023">
    <property type="protein sequence ID" value="KAK9808482.1"/>
    <property type="molecule type" value="Genomic_DNA"/>
</dbReference>
<dbReference type="PANTHER" id="PTHR47961:SF4">
    <property type="entry name" value="ACTIVATING SIGNAL COINTEGRATOR 1 COMPLEX SUBUNIT 3"/>
    <property type="match status" value="1"/>
</dbReference>
<dbReference type="Gene3D" id="1.10.10.10">
    <property type="entry name" value="Winged helix-like DNA-binding domain superfamily/Winged helix DNA-binding domain"/>
    <property type="match status" value="2"/>
</dbReference>
<reference evidence="10 11" key="1">
    <citation type="journal article" date="2024" name="Nat. Commun.">
        <title>Phylogenomics reveals the evolutionary origins of lichenization in chlorophyte algae.</title>
        <authorList>
            <person name="Puginier C."/>
            <person name="Libourel C."/>
            <person name="Otte J."/>
            <person name="Skaloud P."/>
            <person name="Haon M."/>
            <person name="Grisel S."/>
            <person name="Petersen M."/>
            <person name="Berrin J.G."/>
            <person name="Delaux P.M."/>
            <person name="Dal Grande F."/>
            <person name="Keller J."/>
        </authorList>
    </citation>
    <scope>NUCLEOTIDE SEQUENCE [LARGE SCALE GENOMIC DNA]</scope>
    <source>
        <strain evidence="10 11">SAG 2036</strain>
    </source>
</reference>
<dbReference type="FunFam" id="3.40.50.300:FF:000368">
    <property type="entry name" value="U5 small nuclear ribonucleoprotein 200 kDa helicase"/>
    <property type="match status" value="1"/>
</dbReference>
<dbReference type="InterPro" id="IPR036388">
    <property type="entry name" value="WH-like_DNA-bd_sf"/>
</dbReference>
<keyword evidence="3" id="KW-0378">Hydrolase</keyword>
<dbReference type="Pfam" id="PF00270">
    <property type="entry name" value="DEAD"/>
    <property type="match status" value="2"/>
</dbReference>
<dbReference type="SUPFAM" id="SSF46785">
    <property type="entry name" value="Winged helix' DNA-binding domain"/>
    <property type="match status" value="2"/>
</dbReference>
<dbReference type="InterPro" id="IPR035892">
    <property type="entry name" value="C2_domain_sf"/>
</dbReference>
<dbReference type="PANTHER" id="PTHR47961">
    <property type="entry name" value="DNA POLYMERASE THETA, PUTATIVE (AFU_ORTHOLOGUE AFUA_1G05260)-RELATED"/>
    <property type="match status" value="1"/>
</dbReference>
<keyword evidence="4" id="KW-0347">Helicase</keyword>
<dbReference type="SUPFAM" id="SSF158702">
    <property type="entry name" value="Sec63 N-terminal domain-like"/>
    <property type="match status" value="2"/>
</dbReference>
<dbReference type="Gene3D" id="2.60.40.150">
    <property type="entry name" value="C2 domain"/>
    <property type="match status" value="2"/>
</dbReference>
<evidence type="ECO:0000256" key="5">
    <source>
        <dbReference type="ARBA" id="ARBA00022840"/>
    </source>
</evidence>
<dbReference type="SMART" id="SM00490">
    <property type="entry name" value="HELICc"/>
    <property type="match status" value="2"/>
</dbReference>
<evidence type="ECO:0000259" key="8">
    <source>
        <dbReference type="PROSITE" id="PS51192"/>
    </source>
</evidence>
<dbReference type="CDD" id="cd18019">
    <property type="entry name" value="DEXHc_Brr2_1"/>
    <property type="match status" value="1"/>
</dbReference>
<feature type="domain" description="Helicase ATP-binding" evidence="8">
    <location>
        <begin position="510"/>
        <end position="692"/>
    </location>
</feature>
<dbReference type="FunFam" id="3.40.50.300:FF:000102">
    <property type="entry name" value="RNA helicase, activating signal cointegrator 1"/>
    <property type="match status" value="1"/>
</dbReference>
<evidence type="ECO:0000256" key="4">
    <source>
        <dbReference type="ARBA" id="ARBA00022806"/>
    </source>
</evidence>
<dbReference type="PROSITE" id="PS51194">
    <property type="entry name" value="HELICASE_CTER"/>
    <property type="match status" value="2"/>
</dbReference>
<keyword evidence="5" id="KW-0067">ATP-binding</keyword>
<dbReference type="FunFam" id="1.10.150.20:FF:000004">
    <property type="entry name" value="U5 small nuclear ribonucleoprotein helicase"/>
    <property type="match status" value="1"/>
</dbReference>
<dbReference type="InterPro" id="IPR048863">
    <property type="entry name" value="BRR2_plug"/>
</dbReference>
<dbReference type="Pfam" id="PF21188">
    <property type="entry name" value="BRR2_plug"/>
    <property type="match status" value="1"/>
</dbReference>
<dbReference type="InterPro" id="IPR041094">
    <property type="entry name" value="Brr2_helicase_PWI"/>
</dbReference>
<dbReference type="InterPro" id="IPR057842">
    <property type="entry name" value="WH_MER3"/>
</dbReference>
<organism evidence="10 11">
    <name type="scientific">Symbiochloris irregularis</name>
    <dbReference type="NCBI Taxonomy" id="706552"/>
    <lineage>
        <taxon>Eukaryota</taxon>
        <taxon>Viridiplantae</taxon>
        <taxon>Chlorophyta</taxon>
        <taxon>core chlorophytes</taxon>
        <taxon>Trebouxiophyceae</taxon>
        <taxon>Trebouxiales</taxon>
        <taxon>Trebouxiaceae</taxon>
        <taxon>Symbiochloris</taxon>
    </lineage>
</organism>
<dbReference type="InterPro" id="IPR027417">
    <property type="entry name" value="P-loop_NTPase"/>
</dbReference>
<dbReference type="GO" id="GO:0004386">
    <property type="term" value="F:helicase activity"/>
    <property type="evidence" value="ECO:0007669"/>
    <property type="project" value="UniProtKB-KW"/>
</dbReference>
<comment type="caution">
    <text evidence="10">The sequence shown here is derived from an EMBL/GenBank/DDBJ whole genome shotgun (WGS) entry which is preliminary data.</text>
</comment>
<keyword evidence="11" id="KW-1185">Reference proteome</keyword>
<dbReference type="FunFam" id="3.40.50.300:FF:000254">
    <property type="entry name" value="U5 small nuclear ribonucleoprotein helicase"/>
    <property type="match status" value="1"/>
</dbReference>
<evidence type="ECO:0000313" key="10">
    <source>
        <dbReference type="EMBL" id="KAK9808482.1"/>
    </source>
</evidence>
<dbReference type="Gene3D" id="1.10.3380.10">
    <property type="entry name" value="Sec63 N-terminal domain-like domain"/>
    <property type="match status" value="2"/>
</dbReference>
<dbReference type="GO" id="GO:0006397">
    <property type="term" value="P:mRNA processing"/>
    <property type="evidence" value="ECO:0007669"/>
    <property type="project" value="UniProtKB-ARBA"/>
</dbReference>
<dbReference type="Pfam" id="PF18149">
    <property type="entry name" value="Helicase_PWI"/>
    <property type="match status" value="1"/>
</dbReference>
<dbReference type="InterPro" id="IPR050474">
    <property type="entry name" value="Hel308_SKI2-like"/>
</dbReference>
<feature type="region of interest" description="Disordered" evidence="7">
    <location>
        <begin position="2161"/>
        <end position="2184"/>
    </location>
</feature>
<evidence type="ECO:0000256" key="7">
    <source>
        <dbReference type="SAM" id="MobiDB-lite"/>
    </source>
</evidence>
<dbReference type="SMART" id="SM00382">
    <property type="entry name" value="AAA"/>
    <property type="match status" value="2"/>
</dbReference>
<dbReference type="InterPro" id="IPR003593">
    <property type="entry name" value="AAA+_ATPase"/>
</dbReference>
<proteinExistence type="predicted"/>
<dbReference type="Pfam" id="PF02889">
    <property type="entry name" value="Sec63"/>
    <property type="match status" value="2"/>
</dbReference>
<dbReference type="GO" id="GO:0016787">
    <property type="term" value="F:hydrolase activity"/>
    <property type="evidence" value="ECO:0007669"/>
    <property type="project" value="UniProtKB-KW"/>
</dbReference>
<sequence>MADRKGAPGGGAESYARQRQYDYRANSNLVLTAETRTRDAAEPSGEPETLWGRMKGKMGDRVQYSKPEGLEDRKAQTKKKKDAAQPDELERAAKKMRRGQGITVLEVEQQGVYRPKTRETKAAYEAMLSFIQGKFGDQPADVLKGAADEILATLKNDHMRDPERKAEVGELLGEVDEDEYAQMVTLGKMMSDYTAAGAAAEGEAVAGDTLDDDIGVAVEFEDEDDEEGDDEVDEIMEEDENDQGDEDADAPMHEVRTGGDANGTDDDGNEGLRPQEIDAFWLQRRVASAFPTLDAAGSQKLAEQVFDALQGTSERDVQDRLVELLLYDNFPLIKQLLANRLVLVWCIRLQRAQNDTERQRIETEMAGTAETAAILDALNPTRTSARERQGETERRIREEARRLAAEGVTAGTGATADGGMDAAAGRVALDLDDLAFNRGGHLMSNRKCDLPHGSFRRAEKGYEEVHVPAVKHKPFGDKERLIAISELPEWSQPAFAGMKSLNRIQSNVYDTAFNTSENLLMCAPTGAGKTNVAMLTILHEVGLHRRKGVLDLSSFKVVYVAPMKALVAEMVGNFSKRLEKFGIKVRELTGDMNMTKHEIDATQIIVTTPEKWDIITRKSGDRTYTQLVRLLIIDEIHLLHDERGPVLESIVARTVRQIEQTQELVRLVGLSATLPNYEDVASFLRVKPTKGLFHFDNSYRPVPLAQQYIGVSIKKPLQRFQLMNEICYKKVVEAAGQHQVLVFVHSRKETAKTARFIKEEALRNDTLARFLQEGAASREILQTEAESSKNSDLRDLLPYGIAIHHAGMPRADRTLVEDLFADRHIQVLVSTATLAWGVNLPAHTVIIKGTQIYNPVKGGWSELGPLDVMQMFGRAGRPQFDSEGQGIIITGHSELQFYLSLLNQQLPIESQYVASIADNLNAEVVLGTVQNLQDAASWLGYTYLYIRMLGNPPLYGVPLEEAESDRALHNRRLDLAHSAATLLDKNNLLKYDRRTGNLQSTDLGRIASHYYVSYHSLATYNEHLRVTMGDIELLRLFALSDEFRFMVVREEEKLELAKLIDRVPVPVKEGLDDPAAKINVLLQAHISQLKLEGLALGSDMVYVTQSAGRLMRCLFEICLRRGWAGLTDKSLALCKMVTRRMWGSQTPLRQFAGIPREVLSRLEKKDLAWERYYDLSAVELGELTRLPKTGKQLHRYVHLLPKLDLAASVQPITRSVLRVDLTITPDFMWDEKVHGGIEAFWILVEDSDSEFLLHHQFFLLKQSYAQDEHVVTFTVPIQDPLPPQYFIKVVSDKWLGSESILPVSFRHLLLPEKYAPPTELLDLQPLPVSALRDAAFEGLFRSFRTFNPIQTQVFTTLYNSDDNCLVAAPTGSGKTACAEFAVLRMVQQAAAGKCTARCVYVAPMAALAKERFEDWSKKFGEGLKLNVTQLTGETQSDLKALERGNIVIATAEQWDMLSRRWKQRKNVQNVALVIFDELHLLAGHDGPALEVVASRMRYIASQAPAHMRFLGLATSLANARDVGEWLGVSSHATFNFPPGVRPVPLEIHIQGFEIVSLEARMAAMYRPAYSAVVNHAKDGAPALLFAPTRHNASQAALELLTFAAADGQPKRFLQASAADLEPFLAQVRDRALRHALEHGLGFLHETMPQAEQDIVTALFASNAIQVVVATAPMCWGMTVSAQLVVIMGTQFYDSQGATGGEDYPVSDLLQMMGRASRPSIDQAGRCVLMCHAPRKEYYKKFLFEPFPVESHLAFVLHDHLAAEVVTGVVNNKQAAVDYLTWTFYYRRIAQNPNYYNLQGVTHRHISDHLSDLVETTLNQLEESHVISIVDDFELEPLNMGMIAAFYHIAYTTIELFARSLKPKTKVKGILETLCWASEFDSLPMRPGEEEAVRKLLAHAPLSHTPERLRYSDPHIKAYALLQAHLSRTHLSGDLSTDLRTILPLATRLLQAMVDVISSQGWLVAATGAMDLCQMLVQGQWESDSPLLQLPHLTRDLAKQSEQAGCPDIIALQEMQSDQIQELLQLSGPQLAEVARWCARYPDIALEHSLASGPTAPANGKATLAVELSRTQEGDLQPVDAPRYPGRKEEQWWVVVGDAKANALLAIRRINMQKRVVKAKLEFDVPARPGTHTLSISFICDSYLGCDQEYEFDLTVVEGGNDSERAAPNAPAKVANSHSTGPARR</sequence>
<dbReference type="GO" id="GO:0003676">
    <property type="term" value="F:nucleic acid binding"/>
    <property type="evidence" value="ECO:0007669"/>
    <property type="project" value="InterPro"/>
</dbReference>
<dbReference type="SUPFAM" id="SSF52540">
    <property type="entry name" value="P-loop containing nucleoside triphosphate hydrolases"/>
    <property type="match status" value="4"/>
</dbReference>
<dbReference type="Gene3D" id="3.40.50.300">
    <property type="entry name" value="P-loop containing nucleotide triphosphate hydrolases"/>
    <property type="match status" value="4"/>
</dbReference>
<evidence type="ECO:0000256" key="6">
    <source>
        <dbReference type="ARBA" id="ARBA00055371"/>
    </source>
</evidence>
<feature type="compositionally biased region" description="Acidic residues" evidence="7">
    <location>
        <begin position="236"/>
        <end position="249"/>
    </location>
</feature>
<dbReference type="CDD" id="cd18021">
    <property type="entry name" value="DEXHc_Brr2_2"/>
    <property type="match status" value="1"/>
</dbReference>
<evidence type="ECO:0000256" key="2">
    <source>
        <dbReference type="ARBA" id="ARBA00022741"/>
    </source>
</evidence>